<evidence type="ECO:0000313" key="5">
    <source>
        <dbReference type="Proteomes" id="UP000661696"/>
    </source>
</evidence>
<dbReference type="SUPFAM" id="SSF55729">
    <property type="entry name" value="Acyl-CoA N-acyltransferases (Nat)"/>
    <property type="match status" value="2"/>
</dbReference>
<dbReference type="InterPro" id="IPR016181">
    <property type="entry name" value="Acyl_CoA_acyltransferase"/>
</dbReference>
<proteinExistence type="predicted"/>
<keyword evidence="5" id="KW-1185">Reference proteome</keyword>
<evidence type="ECO:0000256" key="1">
    <source>
        <dbReference type="ARBA" id="ARBA00022679"/>
    </source>
</evidence>
<name>A0ABS1QAV5_9FLAO</name>
<feature type="domain" description="N-acetyltransferase" evidence="3">
    <location>
        <begin position="154"/>
        <end position="282"/>
    </location>
</feature>
<protein>
    <submittedName>
        <fullName evidence="4">GNAT family N-acetyltransferase</fullName>
    </submittedName>
</protein>
<gene>
    <name evidence="4" type="ORF">JET18_01130</name>
</gene>
<organism evidence="4 5">
    <name type="scientific">Chryseobacterium endalhagicum</name>
    <dbReference type="NCBI Taxonomy" id="2797638"/>
    <lineage>
        <taxon>Bacteria</taxon>
        <taxon>Pseudomonadati</taxon>
        <taxon>Bacteroidota</taxon>
        <taxon>Flavobacteriia</taxon>
        <taxon>Flavobacteriales</taxon>
        <taxon>Weeksellaceae</taxon>
        <taxon>Chryseobacterium group</taxon>
        <taxon>Chryseobacterium</taxon>
    </lineage>
</organism>
<keyword evidence="1" id="KW-0808">Transferase</keyword>
<reference evidence="4 5" key="1">
    <citation type="submission" date="2020-12" db="EMBL/GenBank/DDBJ databases">
        <title>Chryseobacterium endoalhailicus sp. nov., isolated from seed of leguminous plant.</title>
        <authorList>
            <person name="Zhang X."/>
        </authorList>
    </citation>
    <scope>NUCLEOTIDE SEQUENCE [LARGE SCALE GENOMIC DNA]</scope>
    <source>
        <strain evidence="4 5">L7</strain>
    </source>
</reference>
<evidence type="ECO:0000259" key="3">
    <source>
        <dbReference type="PROSITE" id="PS51186"/>
    </source>
</evidence>
<dbReference type="CDD" id="cd04301">
    <property type="entry name" value="NAT_SF"/>
    <property type="match status" value="1"/>
</dbReference>
<dbReference type="RefSeq" id="WP_202088594.1">
    <property type="nucleotide sequence ID" value="NZ_JAELVM010000001.1"/>
</dbReference>
<dbReference type="InterPro" id="IPR000182">
    <property type="entry name" value="GNAT_dom"/>
</dbReference>
<dbReference type="Pfam" id="PF00583">
    <property type="entry name" value="Acetyltransf_1"/>
    <property type="match status" value="2"/>
</dbReference>
<dbReference type="PANTHER" id="PTHR43420:SF47">
    <property type="entry name" value="N-ACETYLTRANSFERASE DOMAIN-CONTAINING PROTEIN"/>
    <property type="match status" value="1"/>
</dbReference>
<feature type="domain" description="N-acetyltransferase" evidence="3">
    <location>
        <begin position="1"/>
        <end position="151"/>
    </location>
</feature>
<dbReference type="Proteomes" id="UP000661696">
    <property type="component" value="Unassembled WGS sequence"/>
</dbReference>
<keyword evidence="2" id="KW-0012">Acyltransferase</keyword>
<accession>A0ABS1QAV5</accession>
<sequence length="282" mass="32273">MEIRSLKNTGVEELLSVFNESFSDYVVPFHLTLEQLTSKIATEKIDMDLSVGAFHSDKLVSFILRAEKEENHQRIIYNAGTGVIKEYRGQGLVRKMYDHIVLSLNGEDDNVLTLEVIVGNDAAIRAYENLGFKIIRKLLCFNGIIDLKEKDSEIQVKEMETFQWEAFQSFRDIEPSWQSSIEVLEGIRKDCRILGAYKNGMLVGYAIYNPAAKKVYQIAVDKNYRKQGIGTQLFCRIGKDCEGQALSFNNVDERSQNTSAFLERTLGLKNWVSQFEMKKNLK</sequence>
<dbReference type="EMBL" id="JAELVM010000001">
    <property type="protein sequence ID" value="MBL1219417.1"/>
    <property type="molecule type" value="Genomic_DNA"/>
</dbReference>
<comment type="caution">
    <text evidence="4">The sequence shown here is derived from an EMBL/GenBank/DDBJ whole genome shotgun (WGS) entry which is preliminary data.</text>
</comment>
<dbReference type="PANTHER" id="PTHR43420">
    <property type="entry name" value="ACETYLTRANSFERASE"/>
    <property type="match status" value="1"/>
</dbReference>
<evidence type="ECO:0000313" key="4">
    <source>
        <dbReference type="EMBL" id="MBL1219417.1"/>
    </source>
</evidence>
<dbReference type="Gene3D" id="3.40.630.30">
    <property type="match status" value="2"/>
</dbReference>
<dbReference type="PROSITE" id="PS51186">
    <property type="entry name" value="GNAT"/>
    <property type="match status" value="2"/>
</dbReference>
<evidence type="ECO:0000256" key="2">
    <source>
        <dbReference type="ARBA" id="ARBA00023315"/>
    </source>
</evidence>
<dbReference type="InterPro" id="IPR050680">
    <property type="entry name" value="YpeA/RimI_acetyltransf"/>
</dbReference>